<gene>
    <name evidence="2" type="primary">LOC113392007</name>
</gene>
<dbReference type="OrthoDB" id="10250935at2759"/>
<dbReference type="AlphaFoldDB" id="A0A8B8HKM0"/>
<dbReference type="OMA" id="NEWCETW"/>
<organism evidence="1 2">
    <name type="scientific">Vanessa tameamea</name>
    <name type="common">Kamehameha butterfly</name>
    <dbReference type="NCBI Taxonomy" id="334116"/>
    <lineage>
        <taxon>Eukaryota</taxon>
        <taxon>Metazoa</taxon>
        <taxon>Ecdysozoa</taxon>
        <taxon>Arthropoda</taxon>
        <taxon>Hexapoda</taxon>
        <taxon>Insecta</taxon>
        <taxon>Pterygota</taxon>
        <taxon>Neoptera</taxon>
        <taxon>Endopterygota</taxon>
        <taxon>Lepidoptera</taxon>
        <taxon>Glossata</taxon>
        <taxon>Ditrysia</taxon>
        <taxon>Papilionoidea</taxon>
        <taxon>Nymphalidae</taxon>
        <taxon>Nymphalinae</taxon>
        <taxon>Vanessa</taxon>
    </lineage>
</organism>
<proteinExistence type="predicted"/>
<dbReference type="RefSeq" id="XP_026483986.2">
    <property type="nucleotide sequence ID" value="XM_026628201.2"/>
</dbReference>
<dbReference type="Proteomes" id="UP001652626">
    <property type="component" value="Chromosome 27"/>
</dbReference>
<sequence>MSVIAVGGVPMKYSLVRVIKLVAPAIKGHFEGLNFAPGIKNTKICYLRLSEKLDPLQVVENINSKPLGTTKIKAFIPDHVPDLPLASKLKQIPPKLRKSLRIPQEFTPQQLISITHSLIMQEMQSKYTGLYELSNKTGTKGNHELLNMIGQVVFDRLNEIMKSGPPIETCFQLSKSYRKKHPHFGDFQFILSTLHQLQDAEGKPREQIQESELTIQVAPYKLDNIQAACNKYTDKITSKILHHVNNLKTEVNPDNDSMEEAARVKVREQLKKLTPYLPNIIKHTVNKYFIPHQRSCQLVRVYGEPYLPKKDVMAPWARRYRALPTRDQRMYNLLALRVPRDALLALLAADGTLVGGSKLVIRPADLPRYKMRVDSFSNQASATEDSKATEFEELDGDFIGEWNEQW</sequence>
<accession>A0A8B8HKM0</accession>
<reference evidence="2" key="1">
    <citation type="submission" date="2025-08" db="UniProtKB">
        <authorList>
            <consortium name="RefSeq"/>
        </authorList>
    </citation>
    <scope>IDENTIFICATION</scope>
    <source>
        <tissue evidence="2">Whole body</tissue>
    </source>
</reference>
<evidence type="ECO:0000313" key="1">
    <source>
        <dbReference type="Proteomes" id="UP001652626"/>
    </source>
</evidence>
<keyword evidence="1" id="KW-1185">Reference proteome</keyword>
<evidence type="ECO:0000313" key="2">
    <source>
        <dbReference type="RefSeq" id="XP_026483986.2"/>
    </source>
</evidence>
<protein>
    <submittedName>
        <fullName evidence="2">Uncharacterized protein LOC113392007</fullName>
    </submittedName>
</protein>
<name>A0A8B8HKM0_VANTA</name>
<dbReference type="GeneID" id="113392007"/>